<dbReference type="InterPro" id="IPR052955">
    <property type="entry name" value="UPF0703_membrane_permease"/>
</dbReference>
<dbReference type="RefSeq" id="WP_195954192.1">
    <property type="nucleotide sequence ID" value="NZ_JADPEJ010000001.1"/>
</dbReference>
<evidence type="ECO:0000313" key="3">
    <source>
        <dbReference type="EMBL" id="MDC4241014.1"/>
    </source>
</evidence>
<gene>
    <name evidence="3" type="ORF">NE398_12680</name>
</gene>
<accession>A0A9X4B0L0</accession>
<dbReference type="Pfam" id="PF21537">
    <property type="entry name" value="DUF1980_C"/>
    <property type="match status" value="1"/>
</dbReference>
<feature type="transmembrane region" description="Helical" evidence="1">
    <location>
        <begin position="74"/>
        <end position="93"/>
    </location>
</feature>
<feature type="domain" description="DUF1980" evidence="2">
    <location>
        <begin position="95"/>
        <end position="216"/>
    </location>
</feature>
<dbReference type="Proteomes" id="UP001141183">
    <property type="component" value="Unassembled WGS sequence"/>
</dbReference>
<keyword evidence="4" id="KW-1185">Reference proteome</keyword>
<feature type="transmembrane region" description="Helical" evidence="1">
    <location>
        <begin position="9"/>
        <end position="31"/>
    </location>
</feature>
<comment type="caution">
    <text evidence="3">The sequence shown here is derived from an EMBL/GenBank/DDBJ whole genome shotgun (WGS) entry which is preliminary data.</text>
</comment>
<dbReference type="AlphaFoldDB" id="A0A9X4B0L0"/>
<name>A0A9X4B0L0_9CLOT</name>
<protein>
    <submittedName>
        <fullName evidence="3">Membrane-spanning protein</fullName>
    </submittedName>
</protein>
<proteinExistence type="predicted"/>
<dbReference type="PANTHER" id="PTHR40047">
    <property type="entry name" value="UPF0703 PROTEIN YCGQ"/>
    <property type="match status" value="1"/>
</dbReference>
<organism evidence="3 4">
    <name type="scientific">Clostridium tertium</name>
    <dbReference type="NCBI Taxonomy" id="1559"/>
    <lineage>
        <taxon>Bacteria</taxon>
        <taxon>Bacillati</taxon>
        <taxon>Bacillota</taxon>
        <taxon>Clostridia</taxon>
        <taxon>Eubacteriales</taxon>
        <taxon>Clostridiaceae</taxon>
        <taxon>Clostridium</taxon>
    </lineage>
</organism>
<evidence type="ECO:0000256" key="1">
    <source>
        <dbReference type="SAM" id="Phobius"/>
    </source>
</evidence>
<keyword evidence="1" id="KW-1133">Transmembrane helix</keyword>
<evidence type="ECO:0000313" key="4">
    <source>
        <dbReference type="Proteomes" id="UP001141183"/>
    </source>
</evidence>
<evidence type="ECO:0000259" key="2">
    <source>
        <dbReference type="Pfam" id="PF21537"/>
    </source>
</evidence>
<dbReference type="EMBL" id="JAMRYU010000012">
    <property type="protein sequence ID" value="MDC4241014.1"/>
    <property type="molecule type" value="Genomic_DNA"/>
</dbReference>
<sequence length="217" mass="25255">MKKFNIDEFIWLLILILLTAFIGYLMMSGYIYNFLSPKTAKNLYIALVILPVLIIVQIFKVISFNTRKDNSISYIPIIFTLAIGVFILLNDFVSQEQFGKNDYKFKNSYGNQAIEISYENHHIIEEINESGQEYLGKYIIFTGFVHKHNGEEKFILAREEMNCCVADSVIIGLNSICQDTLNEGQWIKALGKIEYDGEYYFNIEEYIKVKPPDNQYF</sequence>
<feature type="transmembrane region" description="Helical" evidence="1">
    <location>
        <begin position="43"/>
        <end position="62"/>
    </location>
</feature>
<reference evidence="3" key="1">
    <citation type="submission" date="2022-05" db="EMBL/GenBank/DDBJ databases">
        <title>Draft genome sequence of Clostridium tertium strain CP3 isolated from Peru.</title>
        <authorList>
            <person name="Hurtado R."/>
            <person name="Lima L."/>
            <person name="Sousa T."/>
            <person name="Jaiswal A.K."/>
            <person name="Tiwari S."/>
            <person name="Maturrano L."/>
            <person name="Brenig B."/>
            <person name="Azevedo V."/>
        </authorList>
    </citation>
    <scope>NUCLEOTIDE SEQUENCE</scope>
    <source>
        <strain evidence="3">CP3</strain>
    </source>
</reference>
<dbReference type="InterPro" id="IPR048447">
    <property type="entry name" value="DUF1980_C"/>
</dbReference>
<keyword evidence="1" id="KW-0472">Membrane</keyword>
<dbReference type="PANTHER" id="PTHR40047:SF1">
    <property type="entry name" value="UPF0703 PROTEIN YCGQ"/>
    <property type="match status" value="1"/>
</dbReference>
<keyword evidence="1" id="KW-0812">Transmembrane</keyword>